<evidence type="ECO:0000259" key="3">
    <source>
        <dbReference type="Pfam" id="PF12172"/>
    </source>
</evidence>
<keyword evidence="5" id="KW-1185">Reference proteome</keyword>
<comment type="caution">
    <text evidence="4">The sequence shown here is derived from an EMBL/GenBank/DDBJ whole genome shotgun (WGS) entry which is preliminary data.</text>
</comment>
<dbReference type="InterPro" id="IPR012340">
    <property type="entry name" value="NA-bd_OB-fold"/>
</dbReference>
<protein>
    <recommendedName>
        <fullName evidence="6">DUF35 domain-containing protein</fullName>
    </recommendedName>
</protein>
<organism evidence="4 5">
    <name type="scientific">Gordonia namibiensis NBRC 108229</name>
    <dbReference type="NCBI Taxonomy" id="1208314"/>
    <lineage>
        <taxon>Bacteria</taxon>
        <taxon>Bacillati</taxon>
        <taxon>Actinomycetota</taxon>
        <taxon>Actinomycetes</taxon>
        <taxon>Mycobacteriales</taxon>
        <taxon>Gordoniaceae</taxon>
        <taxon>Gordonia</taxon>
    </lineage>
</organism>
<dbReference type="AlphaFoldDB" id="K6XAJ4"/>
<dbReference type="Pfam" id="PF01796">
    <property type="entry name" value="OB_ChsH2_C"/>
    <property type="match status" value="1"/>
</dbReference>
<dbReference type="InterPro" id="IPR022002">
    <property type="entry name" value="ChsH2_Znr"/>
</dbReference>
<gene>
    <name evidence="4" type="ORF">GONAM_25_00600</name>
</gene>
<evidence type="ECO:0000313" key="4">
    <source>
        <dbReference type="EMBL" id="GAC01398.1"/>
    </source>
</evidence>
<evidence type="ECO:0008006" key="6">
    <source>
        <dbReference type="Google" id="ProtNLM"/>
    </source>
</evidence>
<dbReference type="PANTHER" id="PTHR34075:SF5">
    <property type="entry name" value="BLR3430 PROTEIN"/>
    <property type="match status" value="1"/>
</dbReference>
<accession>K6XAJ4</accession>
<dbReference type="InterPro" id="IPR002878">
    <property type="entry name" value="ChsH2_C"/>
</dbReference>
<dbReference type="Pfam" id="PF12172">
    <property type="entry name" value="zf-ChsH2"/>
    <property type="match status" value="1"/>
</dbReference>
<dbReference type="InterPro" id="IPR052513">
    <property type="entry name" value="Thioester_dehydratase-like"/>
</dbReference>
<reference evidence="4 5" key="1">
    <citation type="submission" date="2012-08" db="EMBL/GenBank/DDBJ databases">
        <title>Whole genome shotgun sequence of Gordonia namibiensis NBRC 108229.</title>
        <authorList>
            <person name="Isaki-Nakamura S."/>
            <person name="Hosoyama A."/>
            <person name="Tsuchikane K."/>
            <person name="Katsumata H."/>
            <person name="Baba S."/>
            <person name="Yamazaki S."/>
            <person name="Fujita N."/>
        </authorList>
    </citation>
    <scope>NUCLEOTIDE SEQUENCE [LARGE SCALE GENOMIC DNA]</scope>
    <source>
        <strain evidence="4 5">NBRC 108229</strain>
    </source>
</reference>
<feature type="domain" description="ChsH2 rubredoxin-like zinc ribbon" evidence="3">
    <location>
        <begin position="28"/>
        <end position="60"/>
    </location>
</feature>
<feature type="domain" description="ChsH2 C-terminal OB-fold" evidence="2">
    <location>
        <begin position="66"/>
        <end position="129"/>
    </location>
</feature>
<proteinExistence type="predicted"/>
<evidence type="ECO:0000313" key="5">
    <source>
        <dbReference type="Proteomes" id="UP000035058"/>
    </source>
</evidence>
<dbReference type="EMBL" id="BAHE01000025">
    <property type="protein sequence ID" value="GAC01398.1"/>
    <property type="molecule type" value="Genomic_DNA"/>
</dbReference>
<dbReference type="PANTHER" id="PTHR34075">
    <property type="entry name" value="BLR3430 PROTEIN"/>
    <property type="match status" value="1"/>
</dbReference>
<dbReference type="Proteomes" id="UP000035058">
    <property type="component" value="Unassembled WGS sequence"/>
</dbReference>
<evidence type="ECO:0000259" key="2">
    <source>
        <dbReference type="Pfam" id="PF01796"/>
    </source>
</evidence>
<dbReference type="SUPFAM" id="SSF50249">
    <property type="entry name" value="Nucleic acid-binding proteins"/>
    <property type="match status" value="1"/>
</dbReference>
<sequence length="162" mass="17264">MTTDGPTSGDGLRLRSIPSVVDNDRAYWTAGAGGVLRLPFCESCGRWFFPPADTCPACSGPVGFRDTGGTGTVYTFTVNVQRYRPDLPTPYVIALIELDDQAGLRVPGNVVGCEPDDVKIGMRVEVSFEPATSRDEPDGDLFVPVFTPTDSGTGAESGEGRR</sequence>
<dbReference type="RefSeq" id="WP_006867566.1">
    <property type="nucleotide sequence ID" value="NZ_BAHE01000025.1"/>
</dbReference>
<feature type="region of interest" description="Disordered" evidence="1">
    <location>
        <begin position="131"/>
        <end position="162"/>
    </location>
</feature>
<evidence type="ECO:0000256" key="1">
    <source>
        <dbReference type="SAM" id="MobiDB-lite"/>
    </source>
</evidence>
<name>K6XAJ4_9ACTN</name>